<dbReference type="EMBL" id="VSRR010000543">
    <property type="protein sequence ID" value="MPC16861.1"/>
    <property type="molecule type" value="Genomic_DNA"/>
</dbReference>
<organism evidence="2 3">
    <name type="scientific">Portunus trituberculatus</name>
    <name type="common">Swimming crab</name>
    <name type="synonym">Neptunus trituberculatus</name>
    <dbReference type="NCBI Taxonomy" id="210409"/>
    <lineage>
        <taxon>Eukaryota</taxon>
        <taxon>Metazoa</taxon>
        <taxon>Ecdysozoa</taxon>
        <taxon>Arthropoda</taxon>
        <taxon>Crustacea</taxon>
        <taxon>Multicrustacea</taxon>
        <taxon>Malacostraca</taxon>
        <taxon>Eumalacostraca</taxon>
        <taxon>Eucarida</taxon>
        <taxon>Decapoda</taxon>
        <taxon>Pleocyemata</taxon>
        <taxon>Brachyura</taxon>
        <taxon>Eubrachyura</taxon>
        <taxon>Portunoidea</taxon>
        <taxon>Portunidae</taxon>
        <taxon>Portuninae</taxon>
        <taxon>Portunus</taxon>
    </lineage>
</organism>
<accession>A0A5B7D6F7</accession>
<sequence>MKCVGSDVQAVSTKPPAPHGLPGDRMAVSQSASVPCFAIFNFDIHDVNQVNKSYEQVINSRVTLPSHLPSADNHVRHWSEPSAASFLTRRPHLEYADRNPKLEEYLKPT</sequence>
<keyword evidence="3" id="KW-1185">Reference proteome</keyword>
<evidence type="ECO:0000256" key="1">
    <source>
        <dbReference type="SAM" id="MobiDB-lite"/>
    </source>
</evidence>
<evidence type="ECO:0000313" key="3">
    <source>
        <dbReference type="Proteomes" id="UP000324222"/>
    </source>
</evidence>
<comment type="caution">
    <text evidence="2">The sequence shown here is derived from an EMBL/GenBank/DDBJ whole genome shotgun (WGS) entry which is preliminary data.</text>
</comment>
<feature type="region of interest" description="Disordered" evidence="1">
    <location>
        <begin position="1"/>
        <end position="24"/>
    </location>
</feature>
<gene>
    <name evidence="2" type="ORF">E2C01_009698</name>
</gene>
<protein>
    <submittedName>
        <fullName evidence="2">Uncharacterized protein</fullName>
    </submittedName>
</protein>
<dbReference type="Proteomes" id="UP000324222">
    <property type="component" value="Unassembled WGS sequence"/>
</dbReference>
<name>A0A5B7D6F7_PORTR</name>
<dbReference type="AlphaFoldDB" id="A0A5B7D6F7"/>
<proteinExistence type="predicted"/>
<reference evidence="2 3" key="1">
    <citation type="submission" date="2019-05" db="EMBL/GenBank/DDBJ databases">
        <title>Another draft genome of Portunus trituberculatus and its Hox gene families provides insights of decapod evolution.</title>
        <authorList>
            <person name="Jeong J.-H."/>
            <person name="Song I."/>
            <person name="Kim S."/>
            <person name="Choi T."/>
            <person name="Kim D."/>
            <person name="Ryu S."/>
            <person name="Kim W."/>
        </authorList>
    </citation>
    <scope>NUCLEOTIDE SEQUENCE [LARGE SCALE GENOMIC DNA]</scope>
    <source>
        <tissue evidence="2">Muscle</tissue>
    </source>
</reference>
<evidence type="ECO:0000313" key="2">
    <source>
        <dbReference type="EMBL" id="MPC16861.1"/>
    </source>
</evidence>